<dbReference type="Gene3D" id="3.40.640.10">
    <property type="entry name" value="Type I PLP-dependent aspartate aminotransferase-like (Major domain)"/>
    <property type="match status" value="1"/>
</dbReference>
<proteinExistence type="predicted"/>
<reference evidence="3 4" key="1">
    <citation type="journal article" date="2016" name="Genome Biol. Evol.">
        <title>Divergent and convergent evolution of fungal pathogenicity.</title>
        <authorList>
            <person name="Shang Y."/>
            <person name="Xiao G."/>
            <person name="Zheng P."/>
            <person name="Cen K."/>
            <person name="Zhan S."/>
            <person name="Wang C."/>
        </authorList>
    </citation>
    <scope>NUCLEOTIDE SEQUENCE [LARGE SCALE GENOMIC DNA]</scope>
    <source>
        <strain evidence="3 4">ARSEF 7405</strain>
    </source>
</reference>
<keyword evidence="1" id="KW-0663">Pyridoxal phosphate</keyword>
<protein>
    <submittedName>
        <fullName evidence="3">Pyridoxal phosphate-dependent transferase, major region, subdomain 1</fullName>
    </submittedName>
</protein>
<dbReference type="PANTHER" id="PTHR43092">
    <property type="entry name" value="L-CYSTEINE DESULFHYDRASE"/>
    <property type="match status" value="1"/>
</dbReference>
<dbReference type="InterPro" id="IPR015421">
    <property type="entry name" value="PyrdxlP-dep_Trfase_major"/>
</dbReference>
<keyword evidence="4" id="KW-1185">Reference proteome</keyword>
<name>A0A167XX68_9EURO</name>
<comment type="caution">
    <text evidence="3">The sequence shown here is derived from an EMBL/GenBank/DDBJ whole genome shotgun (WGS) entry which is preliminary data.</text>
</comment>
<feature type="domain" description="Aminotransferase class V" evidence="2">
    <location>
        <begin position="68"/>
        <end position="251"/>
    </location>
</feature>
<evidence type="ECO:0000313" key="3">
    <source>
        <dbReference type="EMBL" id="KZZ90585.1"/>
    </source>
</evidence>
<dbReference type="InterPro" id="IPR015424">
    <property type="entry name" value="PyrdxlP-dep_Trfase"/>
</dbReference>
<dbReference type="InterPro" id="IPR000192">
    <property type="entry name" value="Aminotrans_V_dom"/>
</dbReference>
<dbReference type="AlphaFoldDB" id="A0A167XX68"/>
<dbReference type="SUPFAM" id="SSF53383">
    <property type="entry name" value="PLP-dependent transferases"/>
    <property type="match status" value="1"/>
</dbReference>
<sequence>MDSFGDKPTEYGSEMSKHFLMAEEYTNLNHGSYGTIPRQVQKTQRDFQDEAEARIDLFVKVKHARYTDVSRAAIAKYLNAPFEECVILKNATNGVNTALRNLNYQRRDVIIYFATVYDACEATIASLTETTPVSARRVEYALPITHDELVERFHDAVKKCRSEGLCVKAALFETVVSMPGVRFPFERLVEACREYGIYSVLDGAHGVGLIPLDLSKLQPDFFVSNCHKWLFCPRGCAVFYVPKRNQHLIRTTYPTSAAFLSRDKPVPEGSKSRFELLFEWIGTDDDTPYFCIPRALQFREEVCGGEARIMEYLEDLAFRGGNFVAERLNTRCMSEAENGEWDKPGVSLLRKCAFAMVQLPIRVVDKHTPLEVLQDQSYPVVGVDDVPAVVRFFQTQLYERHKTFMPSVAHNGWFWVRLSAQVYLSDRDFEFAAEALIDVCELFKESEFASKLLDNTKAYGKLTKEN</sequence>
<gene>
    <name evidence="3" type="ORF">AAP_03680</name>
</gene>
<evidence type="ECO:0000256" key="1">
    <source>
        <dbReference type="ARBA" id="ARBA00022898"/>
    </source>
</evidence>
<dbReference type="GO" id="GO:0016740">
    <property type="term" value="F:transferase activity"/>
    <property type="evidence" value="ECO:0007669"/>
    <property type="project" value="UniProtKB-KW"/>
</dbReference>
<dbReference type="EMBL" id="AZGZ01000016">
    <property type="protein sequence ID" value="KZZ90585.1"/>
    <property type="molecule type" value="Genomic_DNA"/>
</dbReference>
<accession>A0A167XX68</accession>
<dbReference type="OrthoDB" id="5978656at2759"/>
<dbReference type="PANTHER" id="PTHR43092:SF2">
    <property type="entry name" value="HERCYNYLCYSTEINE SULFOXIDE LYASE"/>
    <property type="match status" value="1"/>
</dbReference>
<keyword evidence="3" id="KW-0808">Transferase</keyword>
<organism evidence="3 4">
    <name type="scientific">Ascosphaera apis ARSEF 7405</name>
    <dbReference type="NCBI Taxonomy" id="392613"/>
    <lineage>
        <taxon>Eukaryota</taxon>
        <taxon>Fungi</taxon>
        <taxon>Dikarya</taxon>
        <taxon>Ascomycota</taxon>
        <taxon>Pezizomycotina</taxon>
        <taxon>Eurotiomycetes</taxon>
        <taxon>Eurotiomycetidae</taxon>
        <taxon>Onygenales</taxon>
        <taxon>Ascosphaeraceae</taxon>
        <taxon>Ascosphaera</taxon>
    </lineage>
</organism>
<dbReference type="Proteomes" id="UP000242877">
    <property type="component" value="Unassembled WGS sequence"/>
</dbReference>
<dbReference type="Pfam" id="PF00266">
    <property type="entry name" value="Aminotran_5"/>
    <property type="match status" value="1"/>
</dbReference>
<evidence type="ECO:0000313" key="4">
    <source>
        <dbReference type="Proteomes" id="UP000242877"/>
    </source>
</evidence>
<evidence type="ECO:0000259" key="2">
    <source>
        <dbReference type="Pfam" id="PF00266"/>
    </source>
</evidence>
<dbReference type="VEuPathDB" id="FungiDB:AAP_03680"/>